<evidence type="ECO:0000256" key="1">
    <source>
        <dbReference type="ARBA" id="ARBA00022614"/>
    </source>
</evidence>
<accession>A0A6P4Y4B8</accession>
<dbReference type="Gene3D" id="3.80.10.10">
    <property type="entry name" value="Ribonuclease Inhibitor"/>
    <property type="match status" value="2"/>
</dbReference>
<dbReference type="InterPro" id="IPR050216">
    <property type="entry name" value="LRR_domain-containing"/>
</dbReference>
<dbReference type="RefSeq" id="XP_019619223.1">
    <property type="nucleotide sequence ID" value="XM_019763664.1"/>
</dbReference>
<dbReference type="PROSITE" id="PS51145">
    <property type="entry name" value="ZU5"/>
    <property type="match status" value="1"/>
</dbReference>
<dbReference type="Pfam" id="PF00560">
    <property type="entry name" value="LRR_1"/>
    <property type="match status" value="1"/>
</dbReference>
<feature type="compositionally biased region" description="Pro residues" evidence="7">
    <location>
        <begin position="1255"/>
        <end position="1267"/>
    </location>
</feature>
<dbReference type="SUPFAM" id="SSF52058">
    <property type="entry name" value="L domain-like"/>
    <property type="match status" value="1"/>
</dbReference>
<dbReference type="PANTHER" id="PTHR48051:SF54">
    <property type="entry name" value="LEUCINE-RICH REPEAT-CONTAINING PROTEIN"/>
    <property type="match status" value="1"/>
</dbReference>
<protein>
    <recommendedName>
        <fullName evidence="3">Leucine-rich repeat protein SHOC-2</fullName>
    </recommendedName>
    <alternativeName>
        <fullName evidence="6">Protein soc-2 homolog</fullName>
    </alternativeName>
    <alternativeName>
        <fullName evidence="4 5">protein Sur-8 homolog</fullName>
    </alternativeName>
</protein>
<dbReference type="Pfam" id="PF00791">
    <property type="entry name" value="ZU5"/>
    <property type="match status" value="1"/>
</dbReference>
<dbReference type="InterPro" id="IPR032675">
    <property type="entry name" value="LRR_dom_sf"/>
</dbReference>
<dbReference type="InterPro" id="IPR000906">
    <property type="entry name" value="ZU5_dom"/>
</dbReference>
<organism evidence="9 10">
    <name type="scientific">Branchiostoma belcheri</name>
    <name type="common">Amphioxus</name>
    <dbReference type="NCBI Taxonomy" id="7741"/>
    <lineage>
        <taxon>Eukaryota</taxon>
        <taxon>Metazoa</taxon>
        <taxon>Chordata</taxon>
        <taxon>Cephalochordata</taxon>
        <taxon>Leptocardii</taxon>
        <taxon>Amphioxiformes</taxon>
        <taxon>Branchiostomatidae</taxon>
        <taxon>Branchiostoma</taxon>
    </lineage>
</organism>
<evidence type="ECO:0000256" key="3">
    <source>
        <dbReference type="ARBA" id="ARBA00023907"/>
    </source>
</evidence>
<keyword evidence="1" id="KW-0433">Leucine-rich repeat</keyword>
<evidence type="ECO:0000256" key="2">
    <source>
        <dbReference type="ARBA" id="ARBA00022737"/>
    </source>
</evidence>
<dbReference type="KEGG" id="bbel:109466062"/>
<evidence type="ECO:0000313" key="9">
    <source>
        <dbReference type="Proteomes" id="UP000515135"/>
    </source>
</evidence>
<sequence length="1283" mass="141212">MDRARKATRRSPREKGTNRREGNRWTEANLRARMQTIGSSKDLDLSHKRLKEIPPAVFSITELDILDVSDNPLGSLPVNIASLHNLKEVRAAGCDVSEVSGNISRCAYLTRIDLSRNPRLASLPPTMKQLRYLKHVALSSCELTSLPENLTLLATVETLDLSQNQLTSLPPGIAALTRVKVLIISDNAFGTIPESIESLGRLDRLEMKRNKLNNSSGDLKLNVPAHLKALDMEGNYSLKVLPEGLERLEKLEELNMSYCGLETLPESVGKLSSIRRLHLAGNKLRVLPASLGNLLRLQTLDLEGNRRLSDLPLTLYQLRDSLRDKQAGTNTGLILDNCPALALPEAEVLQGNVVSVLVDLLSEDILHKTSVRVAAEVVDETIVEGLTDNMVAVTEECVWDDLMLDVAGVVIADKECSEYVFRSMLEEVLPGLMKEITVESIDEETAMAIVAGELLEETASSMTEELATDAVQVDDAARAAMEELLESGIKATATEVATGAMQLDAASWNVMEEFMEEAETLMLKEVAESAVQVDNVAREILDDILGEVTEAITDEMAARAAQVDAAAWEELEELSREVTEAVSKKVAARAVRLDVVAWEVMQGLLEEVPAAMTEDLATHAAQVDAMTWRVMGEMLEEVRMVMTEEMATAAVQVDNVAWEVLENMLEEVMEPITTEAAVSGAQLDDVAWGVLQELLEEVTEALTTEVATHAARVDAMTWEVVAEMWEEAIEEVAAGEVRLDATLRGVAETLMKEATRAMAKSVASEEHAIWHLAMDVMEGLLDRISKATARSVALEVYEESRLGQTVPDEYNKQTSHWVSGAARAVQYLSLPAGGVLAIPPRATGDTSVISAVLNPHGCGQTIALRDDELLVSDVLQLRPAGLRFSQPVTLTLTHALPRFHLEKQYVVKTSGNGGRTWQTLNTRSQKNEWGQHVVTVDVSHFSEFAVVARPLERYQASPLRSSSQTDVLISLPRDFGGHRSVGYTVLPVDADTLTCAAMKDGIREVRGMSHIVRFCKNLLLSSPATVVLPLAPGNARVRVISYDDVTKRWHDVTSSVDDLVIQGSKVAFKTDQLRAGFAVVCDNSLDDPTRTVEMVTKNTRARLVQIVILKKWQDARRDGVMTARIECVHTERAEDRVCQAQLREDFECQEGTPTPTIVLLEGEDICCVFEGQIRPEEKINGHHGVNFTFYCERPRVLEFHARLASGGRGATSRVRVYPGRLERLPYRPPTPPPTPPIQVHRAPVPQQQTYTGPAVPRPQPAPPPPVRWPKLLASAEITPPTLW</sequence>
<dbReference type="PROSITE" id="PS51450">
    <property type="entry name" value="LRR"/>
    <property type="match status" value="1"/>
</dbReference>
<dbReference type="InterPro" id="IPR003591">
    <property type="entry name" value="Leu-rich_rpt_typical-subtyp"/>
</dbReference>
<reference evidence="10" key="1">
    <citation type="submission" date="2025-08" db="UniProtKB">
        <authorList>
            <consortium name="RefSeq"/>
        </authorList>
    </citation>
    <scope>IDENTIFICATION</scope>
    <source>
        <tissue evidence="10">Gonad</tissue>
    </source>
</reference>
<dbReference type="PANTHER" id="PTHR48051">
    <property type="match status" value="1"/>
</dbReference>
<evidence type="ECO:0000313" key="10">
    <source>
        <dbReference type="RefSeq" id="XP_019619223.1"/>
    </source>
</evidence>
<keyword evidence="9" id="KW-1185">Reference proteome</keyword>
<dbReference type="InterPro" id="IPR001611">
    <property type="entry name" value="Leu-rich_rpt"/>
</dbReference>
<name>A0A6P4Y4B8_BRABE</name>
<dbReference type="SMART" id="SM00364">
    <property type="entry name" value="LRR_BAC"/>
    <property type="match status" value="6"/>
</dbReference>
<keyword evidence="2" id="KW-0677">Repeat</keyword>
<dbReference type="SMART" id="SM00369">
    <property type="entry name" value="LRR_TYP"/>
    <property type="match status" value="7"/>
</dbReference>
<gene>
    <name evidence="10" type="primary">LOC109466062</name>
</gene>
<dbReference type="GO" id="GO:0005737">
    <property type="term" value="C:cytoplasm"/>
    <property type="evidence" value="ECO:0007669"/>
    <property type="project" value="TreeGrafter"/>
</dbReference>
<feature type="domain" description="ZU5" evidence="8">
    <location>
        <begin position="812"/>
        <end position="950"/>
    </location>
</feature>
<evidence type="ECO:0000256" key="7">
    <source>
        <dbReference type="SAM" id="MobiDB-lite"/>
    </source>
</evidence>
<dbReference type="Proteomes" id="UP000515135">
    <property type="component" value="Unplaced"/>
</dbReference>
<feature type="region of interest" description="Disordered" evidence="7">
    <location>
        <begin position="1"/>
        <end position="27"/>
    </location>
</feature>
<dbReference type="Gene3D" id="2.60.220.30">
    <property type="match status" value="1"/>
</dbReference>
<dbReference type="Pfam" id="PF13855">
    <property type="entry name" value="LRR_8"/>
    <property type="match status" value="1"/>
</dbReference>
<feature type="region of interest" description="Disordered" evidence="7">
    <location>
        <begin position="1245"/>
        <end position="1268"/>
    </location>
</feature>
<evidence type="ECO:0000256" key="6">
    <source>
        <dbReference type="ARBA" id="ARBA00032455"/>
    </source>
</evidence>
<proteinExistence type="predicted"/>
<dbReference type="GeneID" id="109466062"/>
<evidence type="ECO:0000256" key="4">
    <source>
        <dbReference type="ARBA" id="ARBA00029588"/>
    </source>
</evidence>
<evidence type="ECO:0000259" key="8">
    <source>
        <dbReference type="PROSITE" id="PS51145"/>
    </source>
</evidence>
<dbReference type="OrthoDB" id="1517790at2759"/>
<feature type="compositionally biased region" description="Basic and acidic residues" evidence="7">
    <location>
        <begin position="1"/>
        <end position="24"/>
    </location>
</feature>
<evidence type="ECO:0000256" key="5">
    <source>
        <dbReference type="ARBA" id="ARBA00029998"/>
    </source>
</evidence>